<evidence type="ECO:0000256" key="1">
    <source>
        <dbReference type="SAM" id="MobiDB-lite"/>
    </source>
</evidence>
<name>A0A934S1Z8_9BACT</name>
<evidence type="ECO:0000259" key="3">
    <source>
        <dbReference type="PROSITE" id="PS50222"/>
    </source>
</evidence>
<organism evidence="4 5">
    <name type="scientific">Pelagicoccus mobilis</name>
    <dbReference type="NCBI Taxonomy" id="415221"/>
    <lineage>
        <taxon>Bacteria</taxon>
        <taxon>Pseudomonadati</taxon>
        <taxon>Verrucomicrobiota</taxon>
        <taxon>Opitutia</taxon>
        <taxon>Puniceicoccales</taxon>
        <taxon>Pelagicoccaceae</taxon>
        <taxon>Pelagicoccus</taxon>
    </lineage>
</organism>
<dbReference type="InterPro" id="IPR011992">
    <property type="entry name" value="EF-hand-dom_pair"/>
</dbReference>
<feature type="domain" description="EF-hand" evidence="3">
    <location>
        <begin position="97"/>
        <end position="132"/>
    </location>
</feature>
<dbReference type="GO" id="GO:0005509">
    <property type="term" value="F:calcium ion binding"/>
    <property type="evidence" value="ECO:0007669"/>
    <property type="project" value="InterPro"/>
</dbReference>
<keyword evidence="5" id="KW-1185">Reference proteome</keyword>
<dbReference type="Proteomes" id="UP000617628">
    <property type="component" value="Unassembled WGS sequence"/>
</dbReference>
<evidence type="ECO:0000313" key="5">
    <source>
        <dbReference type="Proteomes" id="UP000617628"/>
    </source>
</evidence>
<protein>
    <recommendedName>
        <fullName evidence="3">EF-hand domain-containing protein</fullName>
    </recommendedName>
</protein>
<dbReference type="EMBL" id="JAENIL010000087">
    <property type="protein sequence ID" value="MBK1880423.1"/>
    <property type="molecule type" value="Genomic_DNA"/>
</dbReference>
<sequence length="141" mass="15796">MKNKTAFATVVIACLSIVGFASARPEMKGDDSPERLFAKMDADNSRSISETELTTALQHRDERRLDRIAKLEERGSPKADEAQARYEVHKEDPMLGSPETAAAFIIANFDVDGDWELDREEMGQAFSSIRKWRDEASSRAS</sequence>
<dbReference type="InterPro" id="IPR018247">
    <property type="entry name" value="EF_Hand_1_Ca_BS"/>
</dbReference>
<feature type="region of interest" description="Disordered" evidence="1">
    <location>
        <begin position="71"/>
        <end position="93"/>
    </location>
</feature>
<comment type="caution">
    <text evidence="4">The sequence shown here is derived from an EMBL/GenBank/DDBJ whole genome shotgun (WGS) entry which is preliminary data.</text>
</comment>
<evidence type="ECO:0000256" key="2">
    <source>
        <dbReference type="SAM" id="SignalP"/>
    </source>
</evidence>
<dbReference type="Gene3D" id="1.10.238.10">
    <property type="entry name" value="EF-hand"/>
    <property type="match status" value="1"/>
</dbReference>
<gene>
    <name evidence="4" type="ORF">JIN87_26290</name>
</gene>
<feature type="signal peptide" evidence="2">
    <location>
        <begin position="1"/>
        <end position="23"/>
    </location>
</feature>
<keyword evidence="2" id="KW-0732">Signal</keyword>
<dbReference type="PROSITE" id="PS50222">
    <property type="entry name" value="EF_HAND_2"/>
    <property type="match status" value="2"/>
</dbReference>
<dbReference type="InterPro" id="IPR002048">
    <property type="entry name" value="EF_hand_dom"/>
</dbReference>
<dbReference type="AlphaFoldDB" id="A0A934S1Z8"/>
<dbReference type="RefSeq" id="WP_200359369.1">
    <property type="nucleotide sequence ID" value="NZ_JAENIL010000087.1"/>
</dbReference>
<reference evidence="4" key="1">
    <citation type="submission" date="2021-01" db="EMBL/GenBank/DDBJ databases">
        <title>Modified the classification status of verrucomicrobia.</title>
        <authorList>
            <person name="Feng X."/>
        </authorList>
    </citation>
    <scope>NUCLEOTIDE SEQUENCE</scope>
    <source>
        <strain evidence="4">KCTC 13126</strain>
    </source>
</reference>
<feature type="chain" id="PRO_5038062234" description="EF-hand domain-containing protein" evidence="2">
    <location>
        <begin position="24"/>
        <end position="141"/>
    </location>
</feature>
<dbReference type="PROSITE" id="PS00018">
    <property type="entry name" value="EF_HAND_1"/>
    <property type="match status" value="1"/>
</dbReference>
<dbReference type="SUPFAM" id="SSF47473">
    <property type="entry name" value="EF-hand"/>
    <property type="match status" value="1"/>
</dbReference>
<proteinExistence type="predicted"/>
<feature type="domain" description="EF-hand" evidence="3">
    <location>
        <begin position="28"/>
        <end position="63"/>
    </location>
</feature>
<accession>A0A934S1Z8</accession>
<evidence type="ECO:0000313" key="4">
    <source>
        <dbReference type="EMBL" id="MBK1880423.1"/>
    </source>
</evidence>